<evidence type="ECO:0000256" key="16">
    <source>
        <dbReference type="SAM" id="Phobius"/>
    </source>
</evidence>
<keyword evidence="5" id="KW-1003">Cell membrane</keyword>
<dbReference type="InterPro" id="IPR029044">
    <property type="entry name" value="Nucleotide-diphossugar_trans"/>
</dbReference>
<keyword evidence="19" id="KW-1185">Reference proteome</keyword>
<dbReference type="PANTHER" id="PTHR22913">
    <property type="entry name" value="HYALURONAN SYNTHASE"/>
    <property type="match status" value="1"/>
</dbReference>
<dbReference type="EC" id="2.4.1.212" evidence="4"/>
<protein>
    <recommendedName>
        <fullName evidence="10">Hyaluronan synthase</fullName>
        <ecNumber evidence="4">2.4.1.212</ecNumber>
    </recommendedName>
    <alternativeName>
        <fullName evidence="12">Hyaluronate synthase</fullName>
    </alternativeName>
    <alternativeName>
        <fullName evidence="11">Hyaluronic acid synthase</fullName>
    </alternativeName>
</protein>
<feature type="transmembrane region" description="Helical" evidence="16">
    <location>
        <begin position="516"/>
        <end position="537"/>
    </location>
</feature>
<evidence type="ECO:0000313" key="19">
    <source>
        <dbReference type="Proteomes" id="UP001344658"/>
    </source>
</evidence>
<evidence type="ECO:0000256" key="7">
    <source>
        <dbReference type="ARBA" id="ARBA00022679"/>
    </source>
</evidence>
<comment type="catalytic activity">
    <reaction evidence="13">
        <text>[hyaluronan](n) + UDP-N-acetyl-alpha-D-glucosamine = N-acetyl-beta-D-glucosaminyl-(1-&gt;4)-[hyaluronan](n) + UDP + H(+)</text>
        <dbReference type="Rhea" id="RHEA:20465"/>
        <dbReference type="Rhea" id="RHEA-COMP:12583"/>
        <dbReference type="Rhea" id="RHEA-COMP:12585"/>
        <dbReference type="ChEBI" id="CHEBI:15378"/>
        <dbReference type="ChEBI" id="CHEBI:57705"/>
        <dbReference type="ChEBI" id="CHEBI:58223"/>
        <dbReference type="ChEBI" id="CHEBI:132153"/>
        <dbReference type="ChEBI" id="CHEBI:132154"/>
        <dbReference type="EC" id="2.4.1.212"/>
    </reaction>
</comment>
<feature type="compositionally biased region" description="Low complexity" evidence="15">
    <location>
        <begin position="51"/>
        <end position="63"/>
    </location>
</feature>
<comment type="catalytic activity">
    <reaction evidence="14">
        <text>N-acetyl-beta-D-glucosaminyl-(1-&gt;4)-[hyaluronan](n) + UDP-alpha-D-glucuronate = [hyaluronan](n+1) + UDP + H(+)</text>
        <dbReference type="Rhea" id="RHEA:12528"/>
        <dbReference type="Rhea" id="RHEA-COMP:12585"/>
        <dbReference type="Rhea" id="RHEA-COMP:12587"/>
        <dbReference type="ChEBI" id="CHEBI:15378"/>
        <dbReference type="ChEBI" id="CHEBI:58052"/>
        <dbReference type="ChEBI" id="CHEBI:58223"/>
        <dbReference type="ChEBI" id="CHEBI:132153"/>
        <dbReference type="ChEBI" id="CHEBI:132154"/>
        <dbReference type="EC" id="2.4.1.212"/>
    </reaction>
</comment>
<evidence type="ECO:0000256" key="5">
    <source>
        <dbReference type="ARBA" id="ARBA00022475"/>
    </source>
</evidence>
<evidence type="ECO:0000256" key="11">
    <source>
        <dbReference type="ARBA" id="ARBA00042148"/>
    </source>
</evidence>
<feature type="region of interest" description="Disordered" evidence="15">
    <location>
        <begin position="99"/>
        <end position="141"/>
    </location>
</feature>
<evidence type="ECO:0000256" key="2">
    <source>
        <dbReference type="ARBA" id="ARBA00004698"/>
    </source>
</evidence>
<dbReference type="Proteomes" id="UP001344658">
    <property type="component" value="Unassembled WGS sequence"/>
</dbReference>
<comment type="subcellular location">
    <subcellularLocation>
        <location evidence="1">Cell membrane</location>
    </subcellularLocation>
</comment>
<dbReference type="PANTHER" id="PTHR22913:SF12">
    <property type="entry name" value="MANNURONAN SYNTHASE"/>
    <property type="match status" value="1"/>
</dbReference>
<keyword evidence="8 16" id="KW-0472">Membrane</keyword>
<organism evidence="18 19">
    <name type="scientific">Actinacidiphila polyblastidii</name>
    <dbReference type="NCBI Taxonomy" id="3110430"/>
    <lineage>
        <taxon>Bacteria</taxon>
        <taxon>Bacillati</taxon>
        <taxon>Actinomycetota</taxon>
        <taxon>Actinomycetes</taxon>
        <taxon>Kitasatosporales</taxon>
        <taxon>Streptomycetaceae</taxon>
        <taxon>Actinacidiphila</taxon>
    </lineage>
</organism>
<feature type="transmembrane region" description="Helical" evidence="16">
    <location>
        <begin position="191"/>
        <end position="213"/>
    </location>
</feature>
<evidence type="ECO:0000256" key="13">
    <source>
        <dbReference type="ARBA" id="ARBA00047709"/>
    </source>
</evidence>
<accession>A0ABU7PBL5</accession>
<dbReference type="CDD" id="cd06423">
    <property type="entry name" value="CESA_like"/>
    <property type="match status" value="1"/>
</dbReference>
<gene>
    <name evidence="18" type="ORF">V2S66_13905</name>
</gene>
<comment type="pathway">
    <text evidence="2">Glycan biosynthesis; hyaluronan biosynthesis.</text>
</comment>
<feature type="domain" description="Glycosyltransferase 2-like" evidence="17">
    <location>
        <begin position="242"/>
        <end position="406"/>
    </location>
</feature>
<evidence type="ECO:0000256" key="3">
    <source>
        <dbReference type="ARBA" id="ARBA00006782"/>
    </source>
</evidence>
<dbReference type="Gene3D" id="3.90.550.10">
    <property type="entry name" value="Spore Coat Polysaccharide Biosynthesis Protein SpsA, Chain A"/>
    <property type="match status" value="1"/>
</dbReference>
<feature type="transmembrane region" description="Helical" evidence="16">
    <location>
        <begin position="543"/>
        <end position="566"/>
    </location>
</feature>
<feature type="transmembrane region" description="Helical" evidence="16">
    <location>
        <begin position="578"/>
        <end position="598"/>
    </location>
</feature>
<comment type="function">
    <text evidence="9">Glycosaminoglycan synthesis. The hyaluronic acid capsule is involved in the pathogenicity of group A Streptococci; it may be the major virulence determinant.</text>
</comment>
<comment type="similarity">
    <text evidence="3">Belongs to the NodC/HAS family.</text>
</comment>
<feature type="transmembrane region" description="Helical" evidence="16">
    <location>
        <begin position="161"/>
        <end position="179"/>
    </location>
</feature>
<name>A0ABU7PBL5_9ACTN</name>
<evidence type="ECO:0000256" key="15">
    <source>
        <dbReference type="SAM" id="MobiDB-lite"/>
    </source>
</evidence>
<evidence type="ECO:0000313" key="18">
    <source>
        <dbReference type="EMBL" id="MEE4543058.1"/>
    </source>
</evidence>
<feature type="region of interest" description="Disordered" evidence="15">
    <location>
        <begin position="1"/>
        <end position="31"/>
    </location>
</feature>
<sequence length="610" mass="68085">MTDPHLGGPPPGTPDRQQQAADEAPYADWQFGADPLFARNDFPHEFPHGFPAADPRADAAPRAYDWSPSAGHDLPAEPAYEWPASTPAAEPAYDLPYGHPPQGGPGTRTARQEHAAATAVLEPPAARRAPRPLPPVRSARVRPHGPLRRALDRMHPAVRHGVRRVLTLLCLLPLLLILAREAPRLLQSPLILGYGFTVLVGTIAMLFIAYSRYDDPSQRMLRRRPRDLASFPALPPVPRVSFLLAVKDEAECIEDCVRSMAESDYPDLQIIVVDDMSVDGTREILQRLSTELGITVINLDKNLGKKHALVRACEIADGDVLAFTDSDCIMAPDALRLCVQSLVDHPELGAVSGHCRALNVGASIFTKAQDVWYEGQFRVAKAAESTFGSVSCVSGPLAVFRRDAVYNYMPAWAGDRFLGAPFRFATDRQLTGYVLGQHWRGKALKRRYADSPFVTAQDYPERKWRIGYVQAAKVWTNVPEHFRPFMKQQIRWKKSFIRNMFFTGSFMWRRGPGPACLYYGHALWVVAAPFMAFRHIIWAPLHGAAFLTLLYLCGVVLKGCVWGLAFKIDNPGDARWRYRPVMSLLSALLLAWLLPYSLATIRRGVWSRTL</sequence>
<dbReference type="EMBL" id="JAZEWV010000009">
    <property type="protein sequence ID" value="MEE4543058.1"/>
    <property type="molecule type" value="Genomic_DNA"/>
</dbReference>
<dbReference type="Pfam" id="PF00535">
    <property type="entry name" value="Glycos_transf_2"/>
    <property type="match status" value="1"/>
</dbReference>
<dbReference type="GO" id="GO:0016757">
    <property type="term" value="F:glycosyltransferase activity"/>
    <property type="evidence" value="ECO:0007669"/>
    <property type="project" value="UniProtKB-KW"/>
</dbReference>
<dbReference type="RefSeq" id="WP_330795149.1">
    <property type="nucleotide sequence ID" value="NZ_JAZEWV010000009.1"/>
</dbReference>
<feature type="region of interest" description="Disordered" evidence="15">
    <location>
        <begin position="47"/>
        <end position="72"/>
    </location>
</feature>
<feature type="compositionally biased region" description="Low complexity" evidence="15">
    <location>
        <begin position="115"/>
        <end position="127"/>
    </location>
</feature>
<evidence type="ECO:0000256" key="10">
    <source>
        <dbReference type="ARBA" id="ARBA00040508"/>
    </source>
</evidence>
<reference evidence="18 19" key="1">
    <citation type="submission" date="2023-12" db="EMBL/GenBank/DDBJ databases">
        <title>Streptomyces sp. V4-01.</title>
        <authorList>
            <person name="Somphong A."/>
            <person name="Phongsopitanun W."/>
        </authorList>
    </citation>
    <scope>NUCLEOTIDE SEQUENCE [LARGE SCALE GENOMIC DNA]</scope>
    <source>
        <strain evidence="18 19">V4-01</strain>
    </source>
</reference>
<keyword evidence="16" id="KW-1133">Transmembrane helix</keyword>
<dbReference type="InterPro" id="IPR001173">
    <property type="entry name" value="Glyco_trans_2-like"/>
</dbReference>
<evidence type="ECO:0000256" key="14">
    <source>
        <dbReference type="ARBA" id="ARBA00048168"/>
    </source>
</evidence>
<comment type="caution">
    <text evidence="18">The sequence shown here is derived from an EMBL/GenBank/DDBJ whole genome shotgun (WGS) entry which is preliminary data.</text>
</comment>
<evidence type="ECO:0000256" key="12">
    <source>
        <dbReference type="ARBA" id="ARBA00043237"/>
    </source>
</evidence>
<keyword evidence="7 18" id="KW-0808">Transferase</keyword>
<evidence type="ECO:0000256" key="9">
    <source>
        <dbReference type="ARBA" id="ARBA00037408"/>
    </source>
</evidence>
<evidence type="ECO:0000256" key="6">
    <source>
        <dbReference type="ARBA" id="ARBA00022676"/>
    </source>
</evidence>
<proteinExistence type="inferred from homology"/>
<evidence type="ECO:0000256" key="8">
    <source>
        <dbReference type="ARBA" id="ARBA00023136"/>
    </source>
</evidence>
<evidence type="ECO:0000256" key="4">
    <source>
        <dbReference type="ARBA" id="ARBA00012207"/>
    </source>
</evidence>
<evidence type="ECO:0000259" key="17">
    <source>
        <dbReference type="Pfam" id="PF00535"/>
    </source>
</evidence>
<keyword evidence="16" id="KW-0812">Transmembrane</keyword>
<dbReference type="SUPFAM" id="SSF53448">
    <property type="entry name" value="Nucleotide-diphospho-sugar transferases"/>
    <property type="match status" value="1"/>
</dbReference>
<evidence type="ECO:0000256" key="1">
    <source>
        <dbReference type="ARBA" id="ARBA00004236"/>
    </source>
</evidence>
<keyword evidence="6 18" id="KW-0328">Glycosyltransferase</keyword>